<name>A0A6A6TVC5_9PEZI</name>
<organism evidence="4 5">
    <name type="scientific">Microthyrium microscopicum</name>
    <dbReference type="NCBI Taxonomy" id="703497"/>
    <lineage>
        <taxon>Eukaryota</taxon>
        <taxon>Fungi</taxon>
        <taxon>Dikarya</taxon>
        <taxon>Ascomycota</taxon>
        <taxon>Pezizomycotina</taxon>
        <taxon>Dothideomycetes</taxon>
        <taxon>Dothideomycetes incertae sedis</taxon>
        <taxon>Microthyriales</taxon>
        <taxon>Microthyriaceae</taxon>
        <taxon>Microthyrium</taxon>
    </lineage>
</organism>
<dbReference type="PANTHER" id="PTHR13355:SF11">
    <property type="entry name" value="GLUCOSAMINE 6-PHOSPHATE N-ACETYLTRANSFERASE"/>
    <property type="match status" value="1"/>
</dbReference>
<dbReference type="InterPro" id="IPR016181">
    <property type="entry name" value="Acyl_CoA_acyltransferase"/>
</dbReference>
<evidence type="ECO:0000256" key="1">
    <source>
        <dbReference type="RuleBase" id="RU365086"/>
    </source>
</evidence>
<evidence type="ECO:0000256" key="2">
    <source>
        <dbReference type="SAM" id="MobiDB-lite"/>
    </source>
</evidence>
<keyword evidence="5" id="KW-1185">Reference proteome</keyword>
<dbReference type="OrthoDB" id="10039976at2759"/>
<sequence>METKPLGSRSLSKRLMRRMHSHSHPHNETPGSDSIPRRTVSRREKFVHVIANPDTLFTKDSAQSPVESRFNPNPKSVLLRTFFSPNVDFGPSLPAVYVSQRRAPLGPAPSSDTDPDTAIFKSSHLPVHVLADLPPGYAMRPLCRSDYTRGFLEVLRVTGKVGYVSQRRWDERCIYLQKRSNDGEEYVLVVTDTDKDRIVGVGRWVGEKGFMNNLAMNGRIEDIAVARDQKGKKMGLRILEALVHISYHAGCHKTIVTCSEANEAFHAQCGFIKEGSSMVLHHNAVRKVEAQAYSS</sequence>
<dbReference type="GO" id="GO:0006048">
    <property type="term" value="P:UDP-N-acetylglucosamine biosynthetic process"/>
    <property type="evidence" value="ECO:0007669"/>
    <property type="project" value="UniProtKB-UniRule"/>
</dbReference>
<dbReference type="GO" id="GO:0004343">
    <property type="term" value="F:glucosamine 6-phosphate N-acetyltransferase activity"/>
    <property type="evidence" value="ECO:0007669"/>
    <property type="project" value="UniProtKB-UniRule"/>
</dbReference>
<dbReference type="Gene3D" id="3.40.630.30">
    <property type="match status" value="1"/>
</dbReference>
<gene>
    <name evidence="4" type="ORF">BT63DRAFT_461513</name>
</gene>
<dbReference type="EC" id="2.3.1.4" evidence="1"/>
<dbReference type="EMBL" id="MU004247">
    <property type="protein sequence ID" value="KAF2663127.1"/>
    <property type="molecule type" value="Genomic_DNA"/>
</dbReference>
<dbReference type="AlphaFoldDB" id="A0A6A6TVC5"/>
<evidence type="ECO:0000313" key="5">
    <source>
        <dbReference type="Proteomes" id="UP000799302"/>
    </source>
</evidence>
<dbReference type="PANTHER" id="PTHR13355">
    <property type="entry name" value="GLUCOSAMINE 6-PHOSPHATE N-ACETYLTRANSFERASE"/>
    <property type="match status" value="1"/>
</dbReference>
<dbReference type="PROSITE" id="PS51186">
    <property type="entry name" value="GNAT"/>
    <property type="match status" value="1"/>
</dbReference>
<comment type="similarity">
    <text evidence="1">Belongs to the acetyltransferase family. GNA1 subfamily.</text>
</comment>
<dbReference type="SUPFAM" id="SSF55729">
    <property type="entry name" value="Acyl-CoA N-acyltransferases (Nat)"/>
    <property type="match status" value="1"/>
</dbReference>
<feature type="domain" description="N-acetyltransferase" evidence="3">
    <location>
        <begin position="123"/>
        <end position="292"/>
    </location>
</feature>
<evidence type="ECO:0000259" key="3">
    <source>
        <dbReference type="PROSITE" id="PS51186"/>
    </source>
</evidence>
<dbReference type="Pfam" id="PF00583">
    <property type="entry name" value="Acetyltransf_1"/>
    <property type="match status" value="1"/>
</dbReference>
<accession>A0A6A6TVC5</accession>
<dbReference type="InterPro" id="IPR000182">
    <property type="entry name" value="GNAT_dom"/>
</dbReference>
<feature type="region of interest" description="Disordered" evidence="2">
    <location>
        <begin position="17"/>
        <end position="38"/>
    </location>
</feature>
<reference evidence="4" key="1">
    <citation type="journal article" date="2020" name="Stud. Mycol.">
        <title>101 Dothideomycetes genomes: a test case for predicting lifestyles and emergence of pathogens.</title>
        <authorList>
            <person name="Haridas S."/>
            <person name="Albert R."/>
            <person name="Binder M."/>
            <person name="Bloem J."/>
            <person name="Labutti K."/>
            <person name="Salamov A."/>
            <person name="Andreopoulos B."/>
            <person name="Baker S."/>
            <person name="Barry K."/>
            <person name="Bills G."/>
            <person name="Bluhm B."/>
            <person name="Cannon C."/>
            <person name="Castanera R."/>
            <person name="Culley D."/>
            <person name="Daum C."/>
            <person name="Ezra D."/>
            <person name="Gonzalez J."/>
            <person name="Henrissat B."/>
            <person name="Kuo A."/>
            <person name="Liang C."/>
            <person name="Lipzen A."/>
            <person name="Lutzoni F."/>
            <person name="Magnuson J."/>
            <person name="Mondo S."/>
            <person name="Nolan M."/>
            <person name="Ohm R."/>
            <person name="Pangilinan J."/>
            <person name="Park H.-J."/>
            <person name="Ramirez L."/>
            <person name="Alfaro M."/>
            <person name="Sun H."/>
            <person name="Tritt A."/>
            <person name="Yoshinaga Y."/>
            <person name="Zwiers L.-H."/>
            <person name="Turgeon B."/>
            <person name="Goodwin S."/>
            <person name="Spatafora J."/>
            <person name="Crous P."/>
            <person name="Grigoriev I."/>
        </authorList>
    </citation>
    <scope>NUCLEOTIDE SEQUENCE</scope>
    <source>
        <strain evidence="4">CBS 115976</strain>
    </source>
</reference>
<comment type="pathway">
    <text evidence="1">Nucleotide-sugar biosynthesis; UDP-N-acetyl-alpha-D-glucosamine biosynthesis; N-acetyl-alpha-D-glucosamine 1-phosphate from alpha-D-glucosamine 6-phosphate (route I): step 1/2.</text>
</comment>
<protein>
    <recommendedName>
        <fullName evidence="1">Glucosamine 6-phosphate N-acetyltransferase</fullName>
        <ecNumber evidence="1">2.3.1.4</ecNumber>
    </recommendedName>
</protein>
<dbReference type="UniPathway" id="UPA00113">
    <property type="reaction ID" value="UER00529"/>
</dbReference>
<dbReference type="Proteomes" id="UP000799302">
    <property type="component" value="Unassembled WGS sequence"/>
</dbReference>
<comment type="catalytic activity">
    <reaction evidence="1">
        <text>D-glucosamine 6-phosphate + acetyl-CoA = N-acetyl-D-glucosamine 6-phosphate + CoA + H(+)</text>
        <dbReference type="Rhea" id="RHEA:10292"/>
        <dbReference type="ChEBI" id="CHEBI:15378"/>
        <dbReference type="ChEBI" id="CHEBI:57287"/>
        <dbReference type="ChEBI" id="CHEBI:57288"/>
        <dbReference type="ChEBI" id="CHEBI:57513"/>
        <dbReference type="ChEBI" id="CHEBI:58725"/>
        <dbReference type="EC" id="2.3.1.4"/>
    </reaction>
</comment>
<keyword evidence="1" id="KW-0808">Transferase</keyword>
<evidence type="ECO:0000313" key="4">
    <source>
        <dbReference type="EMBL" id="KAF2663127.1"/>
    </source>
</evidence>
<proteinExistence type="inferred from homology"/>
<dbReference type="InterPro" id="IPR039143">
    <property type="entry name" value="GNPNAT1-like"/>
</dbReference>
<keyword evidence="1" id="KW-0012">Acyltransferase</keyword>